<name>A0A8T2D3F1_9BRAS</name>
<evidence type="ECO:0000313" key="1">
    <source>
        <dbReference type="EMBL" id="KAG7604543.1"/>
    </source>
</evidence>
<proteinExistence type="predicted"/>
<comment type="caution">
    <text evidence="1">The sequence shown here is derived from an EMBL/GenBank/DDBJ whole genome shotgun (WGS) entry which is preliminary data.</text>
</comment>
<evidence type="ECO:0000313" key="2">
    <source>
        <dbReference type="Proteomes" id="UP000694240"/>
    </source>
</evidence>
<sequence>IILIENGAFKNGGGRGWQTIAEEAPPLSVNRCRSERLRQ</sequence>
<organism evidence="1 2">
    <name type="scientific">Arabidopsis thaliana x Arabidopsis arenosa</name>
    <dbReference type="NCBI Taxonomy" id="1240361"/>
    <lineage>
        <taxon>Eukaryota</taxon>
        <taxon>Viridiplantae</taxon>
        <taxon>Streptophyta</taxon>
        <taxon>Embryophyta</taxon>
        <taxon>Tracheophyta</taxon>
        <taxon>Spermatophyta</taxon>
        <taxon>Magnoliopsida</taxon>
        <taxon>eudicotyledons</taxon>
        <taxon>Gunneridae</taxon>
        <taxon>Pentapetalae</taxon>
        <taxon>rosids</taxon>
        <taxon>malvids</taxon>
        <taxon>Brassicales</taxon>
        <taxon>Brassicaceae</taxon>
        <taxon>Camelineae</taxon>
        <taxon>Arabidopsis</taxon>
    </lineage>
</organism>
<feature type="non-terminal residue" evidence="1">
    <location>
        <position position="1"/>
    </location>
</feature>
<dbReference type="AlphaFoldDB" id="A0A8T2D3F1"/>
<protein>
    <submittedName>
        <fullName evidence="1">Uncharacterized protein</fullName>
    </submittedName>
</protein>
<accession>A0A8T2D3F1</accession>
<dbReference type="EMBL" id="JAEFBK010000005">
    <property type="protein sequence ID" value="KAG7604543.1"/>
    <property type="molecule type" value="Genomic_DNA"/>
</dbReference>
<dbReference type="Proteomes" id="UP000694240">
    <property type="component" value="Chromosome 5"/>
</dbReference>
<gene>
    <name evidence="1" type="ORF">ISN45_At05g036140</name>
</gene>
<reference evidence="1 2" key="1">
    <citation type="submission" date="2020-12" db="EMBL/GenBank/DDBJ databases">
        <title>Concerted genomic and epigenomic changes stabilize Arabidopsis allopolyploids.</title>
        <authorList>
            <person name="Chen Z."/>
        </authorList>
    </citation>
    <scope>NUCLEOTIDE SEQUENCE [LARGE SCALE GENOMIC DNA]</scope>
    <source>
        <strain evidence="1">Allo738</strain>
        <tissue evidence="1">Leaf</tissue>
    </source>
</reference>
<keyword evidence="2" id="KW-1185">Reference proteome</keyword>